<dbReference type="Gene3D" id="3.40.50.10490">
    <property type="entry name" value="Glucose-6-phosphate isomerase like protein, domain 1"/>
    <property type="match status" value="1"/>
</dbReference>
<reference evidence="2 3" key="1">
    <citation type="submission" date="2018-08" db="EMBL/GenBank/DDBJ databases">
        <title>Thalassotalea euphylliae genome.</title>
        <authorList>
            <person name="Summers S."/>
            <person name="Rice S.A."/>
            <person name="Freckelton M.L."/>
            <person name="Nedved B.T."/>
            <person name="Hadfield M.G."/>
        </authorList>
    </citation>
    <scope>NUCLEOTIDE SEQUENCE [LARGE SCALE GENOMIC DNA]</scope>
    <source>
        <strain evidence="2 3">H1</strain>
    </source>
</reference>
<dbReference type="InterPro" id="IPR050099">
    <property type="entry name" value="SIS_GmhA/DiaA_subfam"/>
</dbReference>
<feature type="domain" description="SIS" evidence="1">
    <location>
        <begin position="43"/>
        <end position="199"/>
    </location>
</feature>
<dbReference type="InterPro" id="IPR001347">
    <property type="entry name" value="SIS_dom"/>
</dbReference>
<evidence type="ECO:0000313" key="3">
    <source>
        <dbReference type="Proteomes" id="UP000256478"/>
    </source>
</evidence>
<dbReference type="GO" id="GO:1901135">
    <property type="term" value="P:carbohydrate derivative metabolic process"/>
    <property type="evidence" value="ECO:0007669"/>
    <property type="project" value="InterPro"/>
</dbReference>
<name>A0A3E0TNB0_9GAMM</name>
<dbReference type="OrthoDB" id="9810929at2"/>
<evidence type="ECO:0000313" key="2">
    <source>
        <dbReference type="EMBL" id="REL26059.1"/>
    </source>
</evidence>
<dbReference type="Pfam" id="PF13580">
    <property type="entry name" value="SIS_2"/>
    <property type="match status" value="1"/>
</dbReference>
<dbReference type="PANTHER" id="PTHR30390:SF8">
    <property type="entry name" value="SUGAR ISOMERASE (SIS)"/>
    <property type="match status" value="1"/>
</dbReference>
<dbReference type="RefSeq" id="WP_116007180.1">
    <property type="nucleotide sequence ID" value="NZ_QUOU01000001.1"/>
</dbReference>
<protein>
    <submittedName>
        <fullName evidence="2">SIS domain-containing protein</fullName>
    </submittedName>
</protein>
<dbReference type="Proteomes" id="UP000256478">
    <property type="component" value="Unassembled WGS sequence"/>
</dbReference>
<evidence type="ECO:0000259" key="1">
    <source>
        <dbReference type="PROSITE" id="PS51464"/>
    </source>
</evidence>
<proteinExistence type="predicted"/>
<dbReference type="EMBL" id="QUOU01000001">
    <property type="protein sequence ID" value="REL26059.1"/>
    <property type="molecule type" value="Genomic_DNA"/>
</dbReference>
<dbReference type="PROSITE" id="PS51464">
    <property type="entry name" value="SIS"/>
    <property type="match status" value="1"/>
</dbReference>
<dbReference type="InterPro" id="IPR046348">
    <property type="entry name" value="SIS_dom_sf"/>
</dbReference>
<organism evidence="2 3">
    <name type="scientific">Thalassotalea euphylliae</name>
    <dbReference type="NCBI Taxonomy" id="1655234"/>
    <lineage>
        <taxon>Bacteria</taxon>
        <taxon>Pseudomonadati</taxon>
        <taxon>Pseudomonadota</taxon>
        <taxon>Gammaproteobacteria</taxon>
        <taxon>Alteromonadales</taxon>
        <taxon>Colwelliaceae</taxon>
        <taxon>Thalassotalea</taxon>
    </lineage>
</organism>
<dbReference type="PANTHER" id="PTHR30390">
    <property type="entry name" value="SEDOHEPTULOSE 7-PHOSPHATE ISOMERASE / DNAA INITIATOR-ASSOCIATING FACTOR FOR REPLICATION INITIATION"/>
    <property type="match status" value="1"/>
</dbReference>
<dbReference type="AlphaFoldDB" id="A0A3E0TNB0"/>
<gene>
    <name evidence="2" type="ORF">DXX93_05385</name>
</gene>
<accession>A0A3E0TNB0</accession>
<sequence>MKGSLDNAVKHSSTELLVTRYTKNLTKVLTQLNHQDVDLMVAMLLNLKSNNRTLFICGNGGSAANAIHLANDYTFGVNPQGNALNVEALAANSSVLTCLGNDIGYENIFSHQLKVKGQTGDILLVLSGSGNSENIIKAIEEAKQKEMQTIAILGFDGGKAKNLVDLAFHFNIDDMQISEDTQVILGHIIMQSLRDAVALHSADEHK</sequence>
<dbReference type="InterPro" id="IPR035461">
    <property type="entry name" value="GmhA/DiaA"/>
</dbReference>
<dbReference type="GO" id="GO:0097367">
    <property type="term" value="F:carbohydrate derivative binding"/>
    <property type="evidence" value="ECO:0007669"/>
    <property type="project" value="InterPro"/>
</dbReference>
<dbReference type="SUPFAM" id="SSF53697">
    <property type="entry name" value="SIS domain"/>
    <property type="match status" value="1"/>
</dbReference>
<dbReference type="CDD" id="cd05006">
    <property type="entry name" value="SIS_GmhA"/>
    <property type="match status" value="1"/>
</dbReference>
<comment type="caution">
    <text evidence="2">The sequence shown here is derived from an EMBL/GenBank/DDBJ whole genome shotgun (WGS) entry which is preliminary data.</text>
</comment>